<proteinExistence type="predicted"/>
<feature type="compositionally biased region" description="Polar residues" evidence="1">
    <location>
        <begin position="53"/>
        <end position="68"/>
    </location>
</feature>
<dbReference type="EMBL" id="BKCJ010001569">
    <property type="protein sequence ID" value="GEU42446.1"/>
    <property type="molecule type" value="Genomic_DNA"/>
</dbReference>
<evidence type="ECO:0000256" key="1">
    <source>
        <dbReference type="SAM" id="MobiDB-lite"/>
    </source>
</evidence>
<accession>A0A6L2JZJ9</accession>
<dbReference type="AlphaFoldDB" id="A0A6L2JZJ9"/>
<sequence>MVVVRAKDGGDDDGMASVVTWRGSVIKMKMKVWVWWRVHQPLDEGEAEDGGDRNSNALHISQASNSPEKNMLKKCQHKAGEFIGGGWEMVVVRNEDGGDDVGMASVVMWWCRGGCRGVDDDDGMRVAMEVAFGVDAAKDFKENMLSDYCCQVKLMLLINAAKLN</sequence>
<gene>
    <name evidence="2" type="ORF">Tci_014424</name>
</gene>
<feature type="region of interest" description="Disordered" evidence="1">
    <location>
        <begin position="45"/>
        <end position="70"/>
    </location>
</feature>
<reference evidence="2" key="1">
    <citation type="journal article" date="2019" name="Sci. Rep.">
        <title>Draft genome of Tanacetum cinerariifolium, the natural source of mosquito coil.</title>
        <authorList>
            <person name="Yamashiro T."/>
            <person name="Shiraishi A."/>
            <person name="Satake H."/>
            <person name="Nakayama K."/>
        </authorList>
    </citation>
    <scope>NUCLEOTIDE SEQUENCE</scope>
</reference>
<evidence type="ECO:0000313" key="2">
    <source>
        <dbReference type="EMBL" id="GEU42446.1"/>
    </source>
</evidence>
<name>A0A6L2JZJ9_TANCI</name>
<protein>
    <submittedName>
        <fullName evidence="2">Uncharacterized protein</fullName>
    </submittedName>
</protein>
<organism evidence="2">
    <name type="scientific">Tanacetum cinerariifolium</name>
    <name type="common">Dalmatian daisy</name>
    <name type="synonym">Chrysanthemum cinerariifolium</name>
    <dbReference type="NCBI Taxonomy" id="118510"/>
    <lineage>
        <taxon>Eukaryota</taxon>
        <taxon>Viridiplantae</taxon>
        <taxon>Streptophyta</taxon>
        <taxon>Embryophyta</taxon>
        <taxon>Tracheophyta</taxon>
        <taxon>Spermatophyta</taxon>
        <taxon>Magnoliopsida</taxon>
        <taxon>eudicotyledons</taxon>
        <taxon>Gunneridae</taxon>
        <taxon>Pentapetalae</taxon>
        <taxon>asterids</taxon>
        <taxon>campanulids</taxon>
        <taxon>Asterales</taxon>
        <taxon>Asteraceae</taxon>
        <taxon>Asteroideae</taxon>
        <taxon>Anthemideae</taxon>
        <taxon>Anthemidinae</taxon>
        <taxon>Tanacetum</taxon>
    </lineage>
</organism>
<comment type="caution">
    <text evidence="2">The sequence shown here is derived from an EMBL/GenBank/DDBJ whole genome shotgun (WGS) entry which is preliminary data.</text>
</comment>